<evidence type="ECO:0000313" key="2">
    <source>
        <dbReference type="Proteomes" id="UP000184499"/>
    </source>
</evidence>
<dbReference type="OrthoDB" id="4378950at2759"/>
<gene>
    <name evidence="1" type="ORF">ASPBRDRAFT_128136</name>
</gene>
<dbReference type="RefSeq" id="XP_067478715.1">
    <property type="nucleotide sequence ID" value="XM_067618032.1"/>
</dbReference>
<keyword evidence="2" id="KW-1185">Reference proteome</keyword>
<accession>A0A1L9UID7</accession>
<dbReference type="VEuPathDB" id="FungiDB:ASPBRDRAFT_128136"/>
<evidence type="ECO:0000313" key="1">
    <source>
        <dbReference type="EMBL" id="OJJ71467.1"/>
    </source>
</evidence>
<name>A0A1L9UID7_ASPBC</name>
<dbReference type="GeneID" id="93570520"/>
<proteinExistence type="predicted"/>
<dbReference type="EMBL" id="KV878685">
    <property type="protein sequence ID" value="OJJ71467.1"/>
    <property type="molecule type" value="Genomic_DNA"/>
</dbReference>
<reference evidence="2" key="1">
    <citation type="journal article" date="2017" name="Genome Biol.">
        <title>Comparative genomics reveals high biological diversity and specific adaptations in the industrially and medically important fungal genus Aspergillus.</title>
        <authorList>
            <person name="de Vries R.P."/>
            <person name="Riley R."/>
            <person name="Wiebenga A."/>
            <person name="Aguilar-Osorio G."/>
            <person name="Amillis S."/>
            <person name="Uchima C.A."/>
            <person name="Anderluh G."/>
            <person name="Asadollahi M."/>
            <person name="Askin M."/>
            <person name="Barry K."/>
            <person name="Battaglia E."/>
            <person name="Bayram O."/>
            <person name="Benocci T."/>
            <person name="Braus-Stromeyer S.A."/>
            <person name="Caldana C."/>
            <person name="Canovas D."/>
            <person name="Cerqueira G.C."/>
            <person name="Chen F."/>
            <person name="Chen W."/>
            <person name="Choi C."/>
            <person name="Clum A."/>
            <person name="Dos Santos R.A."/>
            <person name="Damasio A.R."/>
            <person name="Diallinas G."/>
            <person name="Emri T."/>
            <person name="Fekete E."/>
            <person name="Flipphi M."/>
            <person name="Freyberg S."/>
            <person name="Gallo A."/>
            <person name="Gournas C."/>
            <person name="Habgood R."/>
            <person name="Hainaut M."/>
            <person name="Harispe M.L."/>
            <person name="Henrissat B."/>
            <person name="Hilden K.S."/>
            <person name="Hope R."/>
            <person name="Hossain A."/>
            <person name="Karabika E."/>
            <person name="Karaffa L."/>
            <person name="Karanyi Z."/>
            <person name="Krasevec N."/>
            <person name="Kuo A."/>
            <person name="Kusch H."/>
            <person name="LaButti K."/>
            <person name="Lagendijk E.L."/>
            <person name="Lapidus A."/>
            <person name="Levasseur A."/>
            <person name="Lindquist E."/>
            <person name="Lipzen A."/>
            <person name="Logrieco A.F."/>
            <person name="MacCabe A."/>
            <person name="Maekelae M.R."/>
            <person name="Malavazi I."/>
            <person name="Melin P."/>
            <person name="Meyer V."/>
            <person name="Mielnichuk N."/>
            <person name="Miskei M."/>
            <person name="Molnar A.P."/>
            <person name="Mule G."/>
            <person name="Ngan C.Y."/>
            <person name="Orejas M."/>
            <person name="Orosz E."/>
            <person name="Ouedraogo J.P."/>
            <person name="Overkamp K.M."/>
            <person name="Park H.-S."/>
            <person name="Perrone G."/>
            <person name="Piumi F."/>
            <person name="Punt P.J."/>
            <person name="Ram A.F."/>
            <person name="Ramon A."/>
            <person name="Rauscher S."/>
            <person name="Record E."/>
            <person name="Riano-Pachon D.M."/>
            <person name="Robert V."/>
            <person name="Roehrig J."/>
            <person name="Ruller R."/>
            <person name="Salamov A."/>
            <person name="Salih N.S."/>
            <person name="Samson R.A."/>
            <person name="Sandor E."/>
            <person name="Sanguinetti M."/>
            <person name="Schuetze T."/>
            <person name="Sepcic K."/>
            <person name="Shelest E."/>
            <person name="Sherlock G."/>
            <person name="Sophianopoulou V."/>
            <person name="Squina F.M."/>
            <person name="Sun H."/>
            <person name="Susca A."/>
            <person name="Todd R.B."/>
            <person name="Tsang A."/>
            <person name="Unkles S.E."/>
            <person name="van de Wiele N."/>
            <person name="van Rossen-Uffink D."/>
            <person name="Oliveira J.V."/>
            <person name="Vesth T.C."/>
            <person name="Visser J."/>
            <person name="Yu J.-H."/>
            <person name="Zhou M."/>
            <person name="Andersen M.R."/>
            <person name="Archer D.B."/>
            <person name="Baker S.E."/>
            <person name="Benoit I."/>
            <person name="Brakhage A.A."/>
            <person name="Braus G.H."/>
            <person name="Fischer R."/>
            <person name="Frisvad J.C."/>
            <person name="Goldman G.H."/>
            <person name="Houbraken J."/>
            <person name="Oakley B."/>
            <person name="Pocsi I."/>
            <person name="Scazzocchio C."/>
            <person name="Seiboth B."/>
            <person name="vanKuyk P.A."/>
            <person name="Wortman J."/>
            <person name="Dyer P.S."/>
            <person name="Grigoriev I.V."/>
        </authorList>
    </citation>
    <scope>NUCLEOTIDE SEQUENCE [LARGE SCALE GENOMIC DNA]</scope>
    <source>
        <strain evidence="2">CBS 101740 / IMI 381727 / IBT 21946</strain>
    </source>
</reference>
<organism evidence="1 2">
    <name type="scientific">Aspergillus brasiliensis (strain CBS 101740 / IMI 381727 / IBT 21946)</name>
    <dbReference type="NCBI Taxonomy" id="767769"/>
    <lineage>
        <taxon>Eukaryota</taxon>
        <taxon>Fungi</taxon>
        <taxon>Dikarya</taxon>
        <taxon>Ascomycota</taxon>
        <taxon>Pezizomycotina</taxon>
        <taxon>Eurotiomycetes</taxon>
        <taxon>Eurotiomycetidae</taxon>
        <taxon>Eurotiales</taxon>
        <taxon>Aspergillaceae</taxon>
        <taxon>Aspergillus</taxon>
        <taxon>Aspergillus subgen. Circumdati</taxon>
    </lineage>
</organism>
<protein>
    <submittedName>
        <fullName evidence="1">Uncharacterized protein</fullName>
    </submittedName>
</protein>
<feature type="non-terminal residue" evidence="1">
    <location>
        <position position="1"/>
    </location>
</feature>
<dbReference type="Proteomes" id="UP000184499">
    <property type="component" value="Unassembled WGS sequence"/>
</dbReference>
<dbReference type="AlphaFoldDB" id="A0A1L9UID7"/>
<sequence>SDASASNFRAHNSIPYGRESRLTGWHGLILAAPHAARNGRVTKTHLGQTRLVGKMDGGIHATAQCPA</sequence>